<proteinExistence type="predicted"/>
<reference evidence="1 2" key="1">
    <citation type="submission" date="2023-10" db="EMBL/GenBank/DDBJ databases">
        <title>Pseudomonas otitidis isolated from a paediatric patient with cystic fibrosis in Chile.</title>
        <authorList>
            <person name="Amsteins-Romero L."/>
            <person name="Opazo-Capurro A."/>
            <person name="Matus-Kohler M."/>
            <person name="Gonzalez-Rocha G."/>
        </authorList>
    </citation>
    <scope>NUCLEOTIDE SEQUENCE [LARGE SCALE GENOMIC DNA]</scope>
    <source>
        <strain evidence="1 2">P-714</strain>
    </source>
</reference>
<evidence type="ECO:0000313" key="2">
    <source>
        <dbReference type="Proteomes" id="UP001273935"/>
    </source>
</evidence>
<organism evidence="1 2">
    <name type="scientific">Metapseudomonas otitidis</name>
    <dbReference type="NCBI Taxonomy" id="319939"/>
    <lineage>
        <taxon>Bacteria</taxon>
        <taxon>Pseudomonadati</taxon>
        <taxon>Pseudomonadota</taxon>
        <taxon>Gammaproteobacteria</taxon>
        <taxon>Pseudomonadales</taxon>
        <taxon>Pseudomonadaceae</taxon>
        <taxon>Metapseudomonas</taxon>
    </lineage>
</organism>
<keyword evidence="2" id="KW-1185">Reference proteome</keyword>
<comment type="caution">
    <text evidence="1">The sequence shown here is derived from an EMBL/GenBank/DDBJ whole genome shotgun (WGS) entry which is preliminary data.</text>
</comment>
<evidence type="ECO:0008006" key="3">
    <source>
        <dbReference type="Google" id="ProtNLM"/>
    </source>
</evidence>
<dbReference type="Proteomes" id="UP001273935">
    <property type="component" value="Unassembled WGS sequence"/>
</dbReference>
<accession>A0ABU3XR15</accession>
<dbReference type="EMBL" id="JAWJUL010000044">
    <property type="protein sequence ID" value="MDV3440362.1"/>
    <property type="molecule type" value="Genomic_DNA"/>
</dbReference>
<evidence type="ECO:0000313" key="1">
    <source>
        <dbReference type="EMBL" id="MDV3440362.1"/>
    </source>
</evidence>
<gene>
    <name evidence="1" type="ORF">R0G64_13080</name>
</gene>
<name>A0ABU3XR15_9GAMM</name>
<sequence length="319" mass="37059">MSERKELPKLHLWIYNHPLAGISDQVEFFFLIMQQHGYRISMSRKPRLDALNVVIENFSETTSQMLIDFCEQTGKRVALIMTEHLDLLKGELFIHGEKLWNNNDYMHPVTQVARIKNLIDCLSCLRAFWVLGDLPQLIGSETMFPGIPVHALPFPSLPRVEPVIQSPQYDFVFTGALTAFRKQLLQSIAKYHSLTHTTHFLSRKGRDQLNATARIVLNIPQRPDWRWLSLMRVIAALRCGRATISIGSRDTSAISRCCFQIEEAQWQSEVECLLSDWPETYFLAHERYEAMRIDFIAERDFPSDMIEYWALLERKSLTS</sequence>
<protein>
    <recommendedName>
        <fullName evidence="3">Glycosyltransferase family 1 protein</fullName>
    </recommendedName>
</protein>
<dbReference type="RefSeq" id="WP_279861771.1">
    <property type="nucleotide sequence ID" value="NZ_CP133395.1"/>
</dbReference>